<dbReference type="AlphaFoldDB" id="A0A2P6S622"/>
<feature type="domain" description="Myb-like" evidence="8">
    <location>
        <begin position="62"/>
        <end position="112"/>
    </location>
</feature>
<evidence type="ECO:0000256" key="6">
    <source>
        <dbReference type="ARBA" id="ARBA00023242"/>
    </source>
</evidence>
<feature type="domain" description="HTH myb-type" evidence="9">
    <location>
        <begin position="9"/>
        <end position="61"/>
    </location>
</feature>
<evidence type="ECO:0000313" key="10">
    <source>
        <dbReference type="EMBL" id="PRQ54125.1"/>
    </source>
</evidence>
<dbReference type="GO" id="GO:0006355">
    <property type="term" value="P:regulation of DNA-templated transcription"/>
    <property type="evidence" value="ECO:0007669"/>
    <property type="project" value="UniProtKB-ARBA"/>
</dbReference>
<keyword evidence="5" id="KW-0804">Transcription</keyword>
<feature type="region of interest" description="Disordered" evidence="7">
    <location>
        <begin position="213"/>
        <end position="234"/>
    </location>
</feature>
<proteinExistence type="predicted"/>
<dbReference type="FunFam" id="1.10.10.60:FF:000069">
    <property type="entry name" value="MYB transcription factor"/>
    <property type="match status" value="1"/>
</dbReference>
<organism evidence="10 11">
    <name type="scientific">Rosa chinensis</name>
    <name type="common">China rose</name>
    <dbReference type="NCBI Taxonomy" id="74649"/>
    <lineage>
        <taxon>Eukaryota</taxon>
        <taxon>Viridiplantae</taxon>
        <taxon>Streptophyta</taxon>
        <taxon>Embryophyta</taxon>
        <taxon>Tracheophyta</taxon>
        <taxon>Spermatophyta</taxon>
        <taxon>Magnoliopsida</taxon>
        <taxon>eudicotyledons</taxon>
        <taxon>Gunneridae</taxon>
        <taxon>Pentapetalae</taxon>
        <taxon>rosids</taxon>
        <taxon>fabids</taxon>
        <taxon>Rosales</taxon>
        <taxon>Rosaceae</taxon>
        <taxon>Rosoideae</taxon>
        <taxon>Rosoideae incertae sedis</taxon>
        <taxon>Rosa</taxon>
    </lineage>
</organism>
<evidence type="ECO:0000259" key="8">
    <source>
        <dbReference type="PROSITE" id="PS50090"/>
    </source>
</evidence>
<dbReference type="EMBL" id="PDCK01000040">
    <property type="protein sequence ID" value="PRQ54125.1"/>
    <property type="molecule type" value="Genomic_DNA"/>
</dbReference>
<dbReference type="PROSITE" id="PS51294">
    <property type="entry name" value="HTH_MYB"/>
    <property type="match status" value="2"/>
</dbReference>
<dbReference type="SMART" id="SM00717">
    <property type="entry name" value="SANT"/>
    <property type="match status" value="2"/>
</dbReference>
<evidence type="ECO:0000313" key="11">
    <source>
        <dbReference type="Proteomes" id="UP000238479"/>
    </source>
</evidence>
<dbReference type="GO" id="GO:0046394">
    <property type="term" value="P:carboxylic acid biosynthetic process"/>
    <property type="evidence" value="ECO:0007669"/>
    <property type="project" value="UniProtKB-ARBA"/>
</dbReference>
<comment type="subcellular location">
    <subcellularLocation>
        <location evidence="1">Nucleus</location>
    </subcellularLocation>
</comment>
<evidence type="ECO:0000256" key="4">
    <source>
        <dbReference type="ARBA" id="ARBA00023125"/>
    </source>
</evidence>
<keyword evidence="6" id="KW-0539">Nucleus</keyword>
<evidence type="ECO:0000256" key="2">
    <source>
        <dbReference type="ARBA" id="ARBA00022737"/>
    </source>
</evidence>
<accession>A0A2P6S622</accession>
<evidence type="ECO:0000256" key="1">
    <source>
        <dbReference type="ARBA" id="ARBA00004123"/>
    </source>
</evidence>
<dbReference type="PROSITE" id="PS50090">
    <property type="entry name" value="MYB_LIKE"/>
    <property type="match status" value="2"/>
</dbReference>
<dbReference type="InterPro" id="IPR009057">
    <property type="entry name" value="Homeodomain-like_sf"/>
</dbReference>
<dbReference type="SUPFAM" id="SSF46689">
    <property type="entry name" value="Homeodomain-like"/>
    <property type="match status" value="1"/>
</dbReference>
<dbReference type="Gene3D" id="1.10.10.60">
    <property type="entry name" value="Homeodomain-like"/>
    <property type="match status" value="2"/>
</dbReference>
<reference evidence="10 11" key="1">
    <citation type="journal article" date="2018" name="Nat. Genet.">
        <title>The Rosa genome provides new insights in the design of modern roses.</title>
        <authorList>
            <person name="Bendahmane M."/>
        </authorList>
    </citation>
    <scope>NUCLEOTIDE SEQUENCE [LARGE SCALE GENOMIC DNA]</scope>
    <source>
        <strain evidence="11">cv. Old Blush</strain>
    </source>
</reference>
<dbReference type="PANTHER" id="PTHR47999">
    <property type="entry name" value="TRANSCRIPTION FACTOR MYB8-RELATED-RELATED"/>
    <property type="match status" value="1"/>
</dbReference>
<dbReference type="Gramene" id="PRQ54125">
    <property type="protein sequence ID" value="PRQ54125"/>
    <property type="gene ID" value="RchiOBHm_Chr2g0174081"/>
</dbReference>
<dbReference type="OMA" id="NNFEMLC"/>
<evidence type="ECO:0000256" key="3">
    <source>
        <dbReference type="ARBA" id="ARBA00023015"/>
    </source>
</evidence>
<dbReference type="FunFam" id="1.10.10.60:FF:000394">
    <property type="entry name" value="MYB transcription factor"/>
    <property type="match status" value="1"/>
</dbReference>
<keyword evidence="2" id="KW-0677">Repeat</keyword>
<name>A0A2P6S622_ROSCH</name>
<protein>
    <submittedName>
        <fullName evidence="10">Putative transcription factor MYB-HB-like family</fullName>
    </submittedName>
</protein>
<feature type="domain" description="HTH myb-type" evidence="9">
    <location>
        <begin position="62"/>
        <end position="116"/>
    </location>
</feature>
<feature type="domain" description="Myb-like" evidence="8">
    <location>
        <begin position="9"/>
        <end position="61"/>
    </location>
</feature>
<dbReference type="GO" id="GO:0000976">
    <property type="term" value="F:transcription cis-regulatory region binding"/>
    <property type="evidence" value="ECO:0007669"/>
    <property type="project" value="UniProtKB-ARBA"/>
</dbReference>
<evidence type="ECO:0000259" key="9">
    <source>
        <dbReference type="PROSITE" id="PS51294"/>
    </source>
</evidence>
<dbReference type="InterPro" id="IPR015495">
    <property type="entry name" value="Myb_TF_plants"/>
</dbReference>
<dbReference type="CDD" id="cd00167">
    <property type="entry name" value="SANT"/>
    <property type="match status" value="2"/>
</dbReference>
<evidence type="ECO:0000256" key="5">
    <source>
        <dbReference type="ARBA" id="ARBA00023163"/>
    </source>
</evidence>
<dbReference type="InterPro" id="IPR001005">
    <property type="entry name" value="SANT/Myb"/>
</dbReference>
<dbReference type="PANTHER" id="PTHR47999:SF68">
    <property type="entry name" value="MYB DOMAIN PROTEIN 40"/>
    <property type="match status" value="1"/>
</dbReference>
<dbReference type="InterPro" id="IPR017930">
    <property type="entry name" value="Myb_dom"/>
</dbReference>
<dbReference type="OrthoDB" id="2143914at2759"/>
<dbReference type="Proteomes" id="UP000238479">
    <property type="component" value="Chromosome 2"/>
</dbReference>
<keyword evidence="4" id="KW-0238">DNA-binding</keyword>
<dbReference type="GO" id="GO:0005634">
    <property type="term" value="C:nucleus"/>
    <property type="evidence" value="ECO:0007669"/>
    <property type="project" value="UniProtKB-SubCell"/>
</dbReference>
<sequence>MGRQPCCDKVGLKRGPWTIEEDHKLMNFILNNGIHCWRVVPKLAGLLRCGKSCRLRWINYLRPDLKRGAFTETEEDQIIQLHSCLGNRWSKIASHFPGRTDNEIKNHWNTRIKKRLKLLGVDSVSNKAIDPKESMEDNKEIVTDISTELGQDNGLEPKLLQDDDNGNKGFEELSNEVELSAFDETADVLENYEMFCGSLDLGTFMLNQGVSNSSTISSNNTSATTTTTNSSISVEESNYNPSISIGDRSLLQQNCLQQWVESVDSMLSWDGFNNLEQDLFFF</sequence>
<dbReference type="Pfam" id="PF00249">
    <property type="entry name" value="Myb_DNA-binding"/>
    <property type="match status" value="2"/>
</dbReference>
<keyword evidence="3" id="KW-0805">Transcription regulation</keyword>
<gene>
    <name evidence="10" type="ORF">RchiOBHm_Chr2g0174081</name>
</gene>
<comment type="caution">
    <text evidence="10">The sequence shown here is derived from an EMBL/GenBank/DDBJ whole genome shotgun (WGS) entry which is preliminary data.</text>
</comment>
<evidence type="ECO:0000256" key="7">
    <source>
        <dbReference type="SAM" id="MobiDB-lite"/>
    </source>
</evidence>
<keyword evidence="11" id="KW-1185">Reference proteome</keyword>